<dbReference type="AlphaFoldDB" id="S3D2Q3"/>
<dbReference type="Proteomes" id="UP000016922">
    <property type="component" value="Unassembled WGS sequence"/>
</dbReference>
<sequence>MLYTNNPKIYVERPYQIVWTGAEALANITFVDGDGTITTIESYSSQTTFNWIPSKELLNHKGKLTITDGAAKDMTAEFAFVDETSDIQTTTAMSSSPTQTTSITGATTASSAIPASTTASQSPTLSPTPYPTNTSELTTGLSTAVKAGIVVAILLAIFALMGAGYYLLFFRKRKSLSSSHDGRIHDPYVLAQNKLNDSTYSMTPTSPSFTMQEMADKDVVPGKRGLVVAVNEMPVEMGAGEVRGGREKFLGGMRVQEREGRGSGEKVLFEEGKSLRRDMS</sequence>
<protein>
    <submittedName>
        <fullName evidence="3">Uncharacterized protein</fullName>
    </submittedName>
</protein>
<feature type="region of interest" description="Disordered" evidence="1">
    <location>
        <begin position="89"/>
        <end position="133"/>
    </location>
</feature>
<keyword evidence="2" id="KW-1133">Transmembrane helix</keyword>
<keyword evidence="4" id="KW-1185">Reference proteome</keyword>
<evidence type="ECO:0000313" key="3">
    <source>
        <dbReference type="EMBL" id="EPE32110.1"/>
    </source>
</evidence>
<evidence type="ECO:0000313" key="4">
    <source>
        <dbReference type="Proteomes" id="UP000016922"/>
    </source>
</evidence>
<dbReference type="GeneID" id="19471233"/>
<proteinExistence type="predicted"/>
<dbReference type="KEGG" id="glz:GLAREA_12192"/>
<dbReference type="HOGENOM" id="CLU_994172_0_0_1"/>
<gene>
    <name evidence="3" type="ORF">GLAREA_12192</name>
</gene>
<dbReference type="EMBL" id="KE145360">
    <property type="protein sequence ID" value="EPE32110.1"/>
    <property type="molecule type" value="Genomic_DNA"/>
</dbReference>
<feature type="transmembrane region" description="Helical" evidence="2">
    <location>
        <begin position="147"/>
        <end position="168"/>
    </location>
</feature>
<accession>S3D2Q3</accession>
<evidence type="ECO:0000256" key="1">
    <source>
        <dbReference type="SAM" id="MobiDB-lite"/>
    </source>
</evidence>
<keyword evidence="2" id="KW-0812">Transmembrane</keyword>
<keyword evidence="2" id="KW-0472">Membrane</keyword>
<organism evidence="3 4">
    <name type="scientific">Glarea lozoyensis (strain ATCC 20868 / MF5171)</name>
    <dbReference type="NCBI Taxonomy" id="1116229"/>
    <lineage>
        <taxon>Eukaryota</taxon>
        <taxon>Fungi</taxon>
        <taxon>Dikarya</taxon>
        <taxon>Ascomycota</taxon>
        <taxon>Pezizomycotina</taxon>
        <taxon>Leotiomycetes</taxon>
        <taxon>Helotiales</taxon>
        <taxon>Helotiaceae</taxon>
        <taxon>Glarea</taxon>
    </lineage>
</organism>
<dbReference type="RefSeq" id="XP_008081165.1">
    <property type="nucleotide sequence ID" value="XM_008082974.1"/>
</dbReference>
<name>S3D2Q3_GLAL2</name>
<reference evidence="3 4" key="1">
    <citation type="journal article" date="2013" name="BMC Genomics">
        <title>Genomics-driven discovery of the pneumocandin biosynthetic gene cluster in the fungus Glarea lozoyensis.</title>
        <authorList>
            <person name="Chen L."/>
            <person name="Yue Q."/>
            <person name="Zhang X."/>
            <person name="Xiang M."/>
            <person name="Wang C."/>
            <person name="Li S."/>
            <person name="Che Y."/>
            <person name="Ortiz-Lopez F.J."/>
            <person name="Bills G.F."/>
            <person name="Liu X."/>
            <person name="An Z."/>
        </authorList>
    </citation>
    <scope>NUCLEOTIDE SEQUENCE [LARGE SCALE GENOMIC DNA]</scope>
    <source>
        <strain evidence="4">ATCC 20868 / MF5171</strain>
    </source>
</reference>
<evidence type="ECO:0000256" key="2">
    <source>
        <dbReference type="SAM" id="Phobius"/>
    </source>
</evidence>
<feature type="region of interest" description="Disordered" evidence="1">
    <location>
        <begin position="255"/>
        <end position="280"/>
    </location>
</feature>
<feature type="compositionally biased region" description="Low complexity" evidence="1">
    <location>
        <begin position="96"/>
        <end position="127"/>
    </location>
</feature>